<dbReference type="Pfam" id="PF13460">
    <property type="entry name" value="NAD_binding_10"/>
    <property type="match status" value="1"/>
</dbReference>
<comment type="caution">
    <text evidence="2">The sequence shown here is derived from an EMBL/GenBank/DDBJ whole genome shotgun (WGS) entry which is preliminary data.</text>
</comment>
<dbReference type="RefSeq" id="WP_276093635.1">
    <property type="nucleotide sequence ID" value="NZ_JARJBC010000006.1"/>
</dbReference>
<dbReference type="SUPFAM" id="SSF51735">
    <property type="entry name" value="NAD(P)-binding Rossmann-fold domains"/>
    <property type="match status" value="1"/>
</dbReference>
<protein>
    <submittedName>
        <fullName evidence="2">NAD(P)H-binding protein</fullName>
    </submittedName>
</protein>
<evidence type="ECO:0000313" key="3">
    <source>
        <dbReference type="Proteomes" id="UP001216579"/>
    </source>
</evidence>
<dbReference type="PANTHER" id="PTHR43162">
    <property type="match status" value="1"/>
</dbReference>
<dbReference type="InterPro" id="IPR036291">
    <property type="entry name" value="NAD(P)-bd_dom_sf"/>
</dbReference>
<sequence>MIVVTTPTGRIGRQVLDTLLDGPEAIRVITRDPARLSPHVRERVEVVPGSHHDSDVVTTAFAGVDCVFWLVPPNPRAEHPVDYYLEFTRPACEAITRHGVRRVVGVSSLGREYGHHAGHLSAAFAMDALIEATQVGYRALRPPFFLENLLSQAQMIRNQGVFALANSRDRPLRTVAARDIAATAAALLLDASWSGQDGVPLIGPDDLSPDNMAQVMSEVLDRPVRFQQISTAEYKAMALTRGASEGSAQGLVDMAMAQNDGIYNGGSPAPERTATSFHQWCVNVLRPAVLA</sequence>
<dbReference type="EMBL" id="JARJBC010000006">
    <property type="protein sequence ID" value="MDF3290139.1"/>
    <property type="molecule type" value="Genomic_DNA"/>
</dbReference>
<dbReference type="Proteomes" id="UP001216579">
    <property type="component" value="Unassembled WGS sequence"/>
</dbReference>
<accession>A0ABT5ZKM1</accession>
<reference evidence="2 3" key="1">
    <citation type="submission" date="2023-03" db="EMBL/GenBank/DDBJ databases">
        <title>Draft genome sequence of Streptomyces sp. RB6PN23 isolated from peat swamp forest in Thailand.</title>
        <authorList>
            <person name="Klaysubun C."/>
            <person name="Duangmal K."/>
        </authorList>
    </citation>
    <scope>NUCLEOTIDE SEQUENCE [LARGE SCALE GENOMIC DNA]</scope>
    <source>
        <strain evidence="2 3">RB6PN23</strain>
    </source>
</reference>
<feature type="domain" description="NAD(P)-binding" evidence="1">
    <location>
        <begin position="8"/>
        <end position="190"/>
    </location>
</feature>
<dbReference type="PANTHER" id="PTHR43162:SF1">
    <property type="entry name" value="PRESTALK A DIFFERENTIATION PROTEIN A"/>
    <property type="match status" value="1"/>
</dbReference>
<dbReference type="InterPro" id="IPR016040">
    <property type="entry name" value="NAD(P)-bd_dom"/>
</dbReference>
<organism evidence="2 3">
    <name type="scientific">Streptomyces silvisoli</name>
    <dbReference type="NCBI Taxonomy" id="3034235"/>
    <lineage>
        <taxon>Bacteria</taxon>
        <taxon>Bacillati</taxon>
        <taxon>Actinomycetota</taxon>
        <taxon>Actinomycetes</taxon>
        <taxon>Kitasatosporales</taxon>
        <taxon>Streptomycetaceae</taxon>
        <taxon>Streptomyces</taxon>
    </lineage>
</organism>
<name>A0ABT5ZKM1_9ACTN</name>
<proteinExistence type="predicted"/>
<evidence type="ECO:0000313" key="2">
    <source>
        <dbReference type="EMBL" id="MDF3290139.1"/>
    </source>
</evidence>
<dbReference type="Gene3D" id="3.40.50.720">
    <property type="entry name" value="NAD(P)-binding Rossmann-like Domain"/>
    <property type="match status" value="1"/>
</dbReference>
<dbReference type="Gene3D" id="3.90.25.10">
    <property type="entry name" value="UDP-galactose 4-epimerase, domain 1"/>
    <property type="match status" value="1"/>
</dbReference>
<gene>
    <name evidence="2" type="ORF">P3G67_12970</name>
</gene>
<evidence type="ECO:0000259" key="1">
    <source>
        <dbReference type="Pfam" id="PF13460"/>
    </source>
</evidence>
<keyword evidence="3" id="KW-1185">Reference proteome</keyword>
<dbReference type="InterPro" id="IPR051604">
    <property type="entry name" value="Ergot_Alk_Oxidoreductase"/>
</dbReference>